<keyword evidence="1" id="KW-0812">Transmembrane</keyword>
<comment type="caution">
    <text evidence="2">The sequence shown here is derived from an EMBL/GenBank/DDBJ whole genome shotgun (WGS) entry which is preliminary data.</text>
</comment>
<protein>
    <recommendedName>
        <fullName evidence="4">Cobalt transport protein</fullName>
    </recommendedName>
</protein>
<dbReference type="AlphaFoldDB" id="U1SEN2"/>
<accession>U1SEN2</accession>
<dbReference type="EMBL" id="AWSI01000034">
    <property type="protein sequence ID" value="ERH30378.1"/>
    <property type="molecule type" value="Genomic_DNA"/>
</dbReference>
<evidence type="ECO:0000256" key="1">
    <source>
        <dbReference type="SAM" id="Phobius"/>
    </source>
</evidence>
<reference evidence="2 3" key="1">
    <citation type="submission" date="2013-08" db="EMBL/GenBank/DDBJ databases">
        <authorList>
            <person name="Weinstock G."/>
            <person name="Sodergren E."/>
            <person name="Wylie T."/>
            <person name="Fulton L."/>
            <person name="Fulton R."/>
            <person name="Fronick C."/>
            <person name="O'Laughlin M."/>
            <person name="Godfrey J."/>
            <person name="Miner T."/>
            <person name="Herter B."/>
            <person name="Appelbaum E."/>
            <person name="Cordes M."/>
            <person name="Lek S."/>
            <person name="Wollam A."/>
            <person name="Pepin K.H."/>
            <person name="Palsikar V.B."/>
            <person name="Mitreva M."/>
            <person name="Wilson R.K."/>
        </authorList>
    </citation>
    <scope>NUCLEOTIDE SEQUENCE [LARGE SCALE GENOMIC DNA]</scope>
    <source>
        <strain evidence="2 3">F0580</strain>
    </source>
</reference>
<feature type="transmembrane region" description="Helical" evidence="1">
    <location>
        <begin position="48"/>
        <end position="66"/>
    </location>
</feature>
<keyword evidence="3" id="KW-1185">Reference proteome</keyword>
<keyword evidence="1" id="KW-1133">Transmembrane helix</keyword>
<name>U1SEN2_9BIFI</name>
<proteinExistence type="predicted"/>
<gene>
    <name evidence="2" type="ORF">HMPREF9244_01140</name>
</gene>
<organism evidence="2 3">
    <name type="scientific">Alloscardovia omnicolens F0580</name>
    <dbReference type="NCBI Taxonomy" id="1321816"/>
    <lineage>
        <taxon>Bacteria</taxon>
        <taxon>Bacillati</taxon>
        <taxon>Actinomycetota</taxon>
        <taxon>Actinomycetes</taxon>
        <taxon>Bifidobacteriales</taxon>
        <taxon>Bifidobacteriaceae</taxon>
        <taxon>Alloscardovia</taxon>
    </lineage>
</organism>
<evidence type="ECO:0000313" key="3">
    <source>
        <dbReference type="Proteomes" id="UP000016519"/>
    </source>
</evidence>
<evidence type="ECO:0008006" key="4">
    <source>
        <dbReference type="Google" id="ProtNLM"/>
    </source>
</evidence>
<sequence length="67" mass="7661">MSKLSLKPLAPMLVHSMRTSELLAEAMQSKGFDEDASRSRYTIIHVHAYDFIYAVFMIAPAIMAYFF</sequence>
<keyword evidence="1" id="KW-0472">Membrane</keyword>
<dbReference type="HOGENOM" id="CLU_2802909_0_0_11"/>
<dbReference type="Proteomes" id="UP000016519">
    <property type="component" value="Unassembled WGS sequence"/>
</dbReference>
<evidence type="ECO:0000313" key="2">
    <source>
        <dbReference type="EMBL" id="ERH30378.1"/>
    </source>
</evidence>